<dbReference type="InterPro" id="IPR015252">
    <property type="entry name" value="BRCA2_hlx"/>
</dbReference>
<sequence>MSVKRGLPDEASTNGADTPLKRDYHILDTNKADMEACAQELDFEDDTEFFESLDETSWHLLDASEDATAAVPTLSQPECGTGFLNASGKQLARPSDAAMQAAAKRLKLDDTDDGALLVHTPERASILAQAQAATTPQRGVFQSPCEHSKPSISSTPFTRMRPASVLGTSRSRPLSPISPNTVEHFQKPIYLGITPRSYRAGLAAGASSRTKFTPPFKKGAKLEHDAPAPRVPLFNLEPCMLRHSYQQLGLVPKRTAWREAVSQGVPLEACMILQDPQQAAHYLFRTAGATHGPTELLKTLHRLGAHRATEKWVVNHYAVILWKLAGMAAVCPVQAHMYWSYDAVLRQMRYRYEREVHCGQSSVVKQIQEQRCSPGKPMVLCVYHIHPIAHSEEPATTILQLTDGWYRIRAALDAPLTRAVERGKIRVGQKLGITAAKLEAFGEGTPVLDAFHTSDLSISANSCQHMRWDTRLGAHPRSFVSTLGRLIADGGIVGLMDICLDRVYPTGYIQGELDARGQTVFTGSQYGTDEEQERQRAWAVQRQEAQGTLALMAQRVQASLQWLEPRVRPCEPLDAVSIQDVRSLLADVEATANPCARLEEVQREHSGQARLAALLWSARARASALDAPHTDAHTSILDALCAPRRVKAFCIVRFHDAQRTKRTTRRSVQLTVWDPPPFLKEGARLQVSHLIPTQRDAWRARDAAADVFLATTRQTTWHHI</sequence>
<dbReference type="PANTHER" id="PTHR11289:SF0">
    <property type="entry name" value="BREAST CANCER TYPE 2 SUSCEPTIBILITY PROTEIN"/>
    <property type="match status" value="1"/>
</dbReference>
<protein>
    <recommendedName>
        <fullName evidence="6">BRCA2 OB1 domain-containing protein</fullName>
    </recommendedName>
</protein>
<evidence type="ECO:0000313" key="5">
    <source>
        <dbReference type="Proteomes" id="UP000232875"/>
    </source>
</evidence>
<dbReference type="Pfam" id="PF09103">
    <property type="entry name" value="BRCA-2_OB1"/>
    <property type="match status" value="1"/>
</dbReference>
<gene>
    <name evidence="4" type="ORF">MVES_000917</name>
</gene>
<keyword evidence="5" id="KW-1185">Reference proteome</keyword>
<dbReference type="STRING" id="2020962.A0A2N1JEI3"/>
<feature type="region of interest" description="Disordered" evidence="1">
    <location>
        <begin position="1"/>
        <end position="20"/>
    </location>
</feature>
<dbReference type="GO" id="GO:0006355">
    <property type="term" value="P:regulation of DNA-templated transcription"/>
    <property type="evidence" value="ECO:0007669"/>
    <property type="project" value="TreeGrafter"/>
</dbReference>
<accession>A0A2N1JEI3</accession>
<evidence type="ECO:0000313" key="4">
    <source>
        <dbReference type="EMBL" id="PKI84953.1"/>
    </source>
</evidence>
<dbReference type="Gene3D" id="2.40.50.140">
    <property type="entry name" value="Nucleic acid-binding proteins"/>
    <property type="match status" value="2"/>
</dbReference>
<proteinExistence type="predicted"/>
<dbReference type="SUPFAM" id="SSF81872">
    <property type="entry name" value="BRCA2 helical domain"/>
    <property type="match status" value="1"/>
</dbReference>
<organism evidence="4 5">
    <name type="scientific">Malassezia vespertilionis</name>
    <dbReference type="NCBI Taxonomy" id="2020962"/>
    <lineage>
        <taxon>Eukaryota</taxon>
        <taxon>Fungi</taxon>
        <taxon>Dikarya</taxon>
        <taxon>Basidiomycota</taxon>
        <taxon>Ustilaginomycotina</taxon>
        <taxon>Malasseziomycetes</taxon>
        <taxon>Malasseziales</taxon>
        <taxon>Malasseziaceae</taxon>
        <taxon>Malassezia</taxon>
    </lineage>
</organism>
<dbReference type="GO" id="GO:0000724">
    <property type="term" value="P:double-strand break repair via homologous recombination"/>
    <property type="evidence" value="ECO:0007669"/>
    <property type="project" value="InterPro"/>
</dbReference>
<name>A0A2N1JEI3_9BASI</name>
<feature type="domain" description="BRCA2 OB1" evidence="2">
    <location>
        <begin position="362"/>
        <end position="475"/>
    </location>
</feature>
<feature type="domain" description="Breast cancer type 2 susceptibility protein helical" evidence="3">
    <location>
        <begin position="309"/>
        <end position="356"/>
    </location>
</feature>
<evidence type="ECO:0000256" key="1">
    <source>
        <dbReference type="SAM" id="MobiDB-lite"/>
    </source>
</evidence>
<evidence type="ECO:0000259" key="2">
    <source>
        <dbReference type="Pfam" id="PF09103"/>
    </source>
</evidence>
<reference evidence="4 5" key="1">
    <citation type="submission" date="2017-10" db="EMBL/GenBank/DDBJ databases">
        <title>A novel species of cold-tolerant Malassezia isolated from bats.</title>
        <authorList>
            <person name="Lorch J.M."/>
            <person name="Palmer J.M."/>
            <person name="Vanderwolf K.J."/>
            <person name="Schmidt K.Z."/>
            <person name="Verant M.L."/>
            <person name="Weller T.J."/>
            <person name="Blehert D.S."/>
        </authorList>
    </citation>
    <scope>NUCLEOTIDE SEQUENCE [LARGE SCALE GENOMIC DNA]</scope>
    <source>
        <strain evidence="4 5">NWHC:44797-103</strain>
    </source>
</reference>
<dbReference type="Proteomes" id="UP000232875">
    <property type="component" value="Unassembled WGS sequence"/>
</dbReference>
<dbReference type="InterPro" id="IPR012340">
    <property type="entry name" value="NA-bd_OB-fold"/>
</dbReference>
<dbReference type="Pfam" id="PF09169">
    <property type="entry name" value="BRCA-2_helical"/>
    <property type="match status" value="1"/>
</dbReference>
<dbReference type="InterPro" id="IPR015187">
    <property type="entry name" value="BRCA2_OB_1"/>
</dbReference>
<dbReference type="InterPro" id="IPR015525">
    <property type="entry name" value="BRCA2"/>
</dbReference>
<dbReference type="PANTHER" id="PTHR11289">
    <property type="entry name" value="BREAST CANCER TYPE 2 SUSCEPTIBILITY PROTEIN BRCA2"/>
    <property type="match status" value="1"/>
</dbReference>
<dbReference type="EMBL" id="KZ454988">
    <property type="protein sequence ID" value="PKI84953.1"/>
    <property type="molecule type" value="Genomic_DNA"/>
</dbReference>
<feature type="region of interest" description="Disordered" evidence="1">
    <location>
        <begin position="137"/>
        <end position="159"/>
    </location>
</feature>
<dbReference type="OrthoDB" id="21095at2759"/>
<dbReference type="SUPFAM" id="SSF50249">
    <property type="entry name" value="Nucleic acid-binding proteins"/>
    <property type="match status" value="2"/>
</dbReference>
<dbReference type="AlphaFoldDB" id="A0A2N1JEI3"/>
<evidence type="ECO:0008006" key="6">
    <source>
        <dbReference type="Google" id="ProtNLM"/>
    </source>
</evidence>
<dbReference type="InterPro" id="IPR036315">
    <property type="entry name" value="BRCA2_hlx_sf"/>
</dbReference>
<evidence type="ECO:0000259" key="3">
    <source>
        <dbReference type="Pfam" id="PF09169"/>
    </source>
</evidence>